<proteinExistence type="predicted"/>
<evidence type="ECO:0000259" key="1">
    <source>
        <dbReference type="Pfam" id="PF00462"/>
    </source>
</evidence>
<reference evidence="3" key="1">
    <citation type="submission" date="2017-09" db="EMBL/GenBank/DDBJ databases">
        <authorList>
            <person name="Feng G."/>
            <person name="Zhu H."/>
        </authorList>
    </citation>
    <scope>NUCLEOTIDE SEQUENCE [LARGE SCALE GENOMIC DNA]</scope>
    <source>
        <strain evidence="3">1PNM-20</strain>
    </source>
</reference>
<comment type="caution">
    <text evidence="2">The sequence shown here is derived from an EMBL/GenBank/DDBJ whole genome shotgun (WGS) entry which is preliminary data.</text>
</comment>
<protein>
    <submittedName>
        <fullName evidence="2">NrdH-redoxin</fullName>
    </submittedName>
</protein>
<dbReference type="OrthoDB" id="9795531at2"/>
<evidence type="ECO:0000313" key="2">
    <source>
        <dbReference type="EMBL" id="PAX06452.1"/>
    </source>
</evidence>
<dbReference type="AlphaFoldDB" id="A0A2A2SB94"/>
<dbReference type="SUPFAM" id="SSF52833">
    <property type="entry name" value="Thioredoxin-like"/>
    <property type="match status" value="1"/>
</dbReference>
<feature type="domain" description="Glutaredoxin" evidence="1">
    <location>
        <begin position="5"/>
        <end position="62"/>
    </location>
</feature>
<organism evidence="2 3">
    <name type="scientific">Sphingomonas lenta</name>
    <dbReference type="NCBI Taxonomy" id="1141887"/>
    <lineage>
        <taxon>Bacteria</taxon>
        <taxon>Pseudomonadati</taxon>
        <taxon>Pseudomonadota</taxon>
        <taxon>Alphaproteobacteria</taxon>
        <taxon>Sphingomonadales</taxon>
        <taxon>Sphingomonadaceae</taxon>
        <taxon>Sphingomonas</taxon>
    </lineage>
</organism>
<dbReference type="Gene3D" id="3.40.30.10">
    <property type="entry name" value="Glutaredoxin"/>
    <property type="match status" value="1"/>
</dbReference>
<dbReference type="InterPro" id="IPR002109">
    <property type="entry name" value="Glutaredoxin"/>
</dbReference>
<accession>A0A2A2SB94</accession>
<sequence length="91" mass="9883">MDKSVTIYTTPTCPDCHALKRWFEGQGIAYEERDLTGSAVMDEAKARTGVRVAPITFVGDRFFYGTYGEQRPKIAAALGLVSNPAGEGARP</sequence>
<dbReference type="RefSeq" id="WP_095999587.1">
    <property type="nucleotide sequence ID" value="NZ_NSLI01000006.1"/>
</dbReference>
<keyword evidence="3" id="KW-1185">Reference proteome</keyword>
<dbReference type="InterPro" id="IPR036249">
    <property type="entry name" value="Thioredoxin-like_sf"/>
</dbReference>
<dbReference type="Pfam" id="PF00462">
    <property type="entry name" value="Glutaredoxin"/>
    <property type="match status" value="1"/>
</dbReference>
<dbReference type="EMBL" id="NSLI01000006">
    <property type="protein sequence ID" value="PAX06452.1"/>
    <property type="molecule type" value="Genomic_DNA"/>
</dbReference>
<dbReference type="Proteomes" id="UP000218151">
    <property type="component" value="Unassembled WGS sequence"/>
</dbReference>
<name>A0A2A2SB94_9SPHN</name>
<dbReference type="PROSITE" id="PS51354">
    <property type="entry name" value="GLUTAREDOXIN_2"/>
    <property type="match status" value="1"/>
</dbReference>
<gene>
    <name evidence="2" type="ORF">CKY28_16990</name>
</gene>
<dbReference type="CDD" id="cd02976">
    <property type="entry name" value="NrdH"/>
    <property type="match status" value="1"/>
</dbReference>
<evidence type="ECO:0000313" key="3">
    <source>
        <dbReference type="Proteomes" id="UP000218151"/>
    </source>
</evidence>